<feature type="binding site" evidence="7">
    <location>
        <position position="235"/>
    </location>
    <ligand>
        <name>Mg(2+)</name>
        <dbReference type="ChEBI" id="CHEBI:18420"/>
        <label>1</label>
        <note>catalytic</note>
    </ligand>
</feature>
<keyword evidence="5 8" id="KW-0378">Hydrolase</keyword>
<dbReference type="SUPFAM" id="SSF56655">
    <property type="entry name" value="Carbohydrate phosphatase"/>
    <property type="match status" value="1"/>
</dbReference>
<dbReference type="KEGG" id="many:MANY_07250"/>
<feature type="binding site" evidence="7">
    <location>
        <position position="107"/>
    </location>
    <ligand>
        <name>Mg(2+)</name>
        <dbReference type="ChEBI" id="CHEBI:18420"/>
        <label>1</label>
        <note>catalytic</note>
    </ligand>
</feature>
<keyword evidence="4 7" id="KW-0479">Metal-binding</keyword>
<dbReference type="InterPro" id="IPR033942">
    <property type="entry name" value="IMPase"/>
</dbReference>
<dbReference type="EC" id="3.1.3.25" evidence="8"/>
<comment type="cofactor">
    <cofactor evidence="2 7 8">
        <name>Mg(2+)</name>
        <dbReference type="ChEBI" id="CHEBI:18420"/>
    </cofactor>
</comment>
<evidence type="ECO:0000256" key="1">
    <source>
        <dbReference type="ARBA" id="ARBA00001033"/>
    </source>
</evidence>
<evidence type="ECO:0000313" key="10">
    <source>
        <dbReference type="Proteomes" id="UP000467249"/>
    </source>
</evidence>
<evidence type="ECO:0000256" key="8">
    <source>
        <dbReference type="RuleBase" id="RU364068"/>
    </source>
</evidence>
<dbReference type="GO" id="GO:0008934">
    <property type="term" value="F:inositol monophosphate 1-phosphatase activity"/>
    <property type="evidence" value="ECO:0007669"/>
    <property type="project" value="InterPro"/>
</dbReference>
<evidence type="ECO:0000256" key="2">
    <source>
        <dbReference type="ARBA" id="ARBA00001946"/>
    </source>
</evidence>
<evidence type="ECO:0000256" key="6">
    <source>
        <dbReference type="ARBA" id="ARBA00022842"/>
    </source>
</evidence>
<dbReference type="Gene3D" id="3.30.540.10">
    <property type="entry name" value="Fructose-1,6-Bisphosphatase, subunit A, domain 1"/>
    <property type="match status" value="1"/>
</dbReference>
<gene>
    <name evidence="9" type="primary">suhB</name>
    <name evidence="9" type="ORF">MANY_07250</name>
</gene>
<feature type="binding site" evidence="7">
    <location>
        <position position="86"/>
    </location>
    <ligand>
        <name>Mg(2+)</name>
        <dbReference type="ChEBI" id="CHEBI:18420"/>
        <label>1</label>
        <note>catalytic</note>
    </ligand>
</feature>
<dbReference type="InterPro" id="IPR020583">
    <property type="entry name" value="Inositol_monoP_metal-BS"/>
</dbReference>
<dbReference type="RefSeq" id="WP_163802993.1">
    <property type="nucleotide sequence ID" value="NZ_AP022620.1"/>
</dbReference>
<comment type="similarity">
    <text evidence="3 8">Belongs to the inositol monophosphatase superfamily.</text>
</comment>
<dbReference type="PANTHER" id="PTHR20854:SF4">
    <property type="entry name" value="INOSITOL-1-MONOPHOSPHATASE-RELATED"/>
    <property type="match status" value="1"/>
</dbReference>
<dbReference type="GO" id="GO:0046854">
    <property type="term" value="P:phosphatidylinositol phosphate biosynthetic process"/>
    <property type="evidence" value="ECO:0007669"/>
    <property type="project" value="InterPro"/>
</dbReference>
<keyword evidence="6 7" id="KW-0460">Magnesium</keyword>
<sequence length="288" mass="29509">MSDNRPEHLRALAEALAVEAAAFVRGRRAEIFGQRPGDSSDPANAVQAVRVKSTPTDPVTVVDTETESLLRSRLAAQRPGDAVLGEEGGGPQTGSGDGVCWVLDPIDGTVNFVYGLPAYAVSVAAQIGGQSVAGAVADVVSGDVYSAAQGGGAQVLRAGSRRALSCSTVTELPMSLVGTGFGYAAGRRAEQAALLARMLPVVRDVRRIGSASLDLCLVAEGRLDAYYEHGLHVWDWAAAALVAVEAGALVRLPEPAEGDGALVVAAAPGVFTPLVETLEGFGGLRALP</sequence>
<evidence type="ECO:0000256" key="7">
    <source>
        <dbReference type="PIRSR" id="PIRSR600760-2"/>
    </source>
</evidence>
<evidence type="ECO:0000256" key="3">
    <source>
        <dbReference type="ARBA" id="ARBA00009759"/>
    </source>
</evidence>
<protein>
    <recommendedName>
        <fullName evidence="8">Inositol-1-monophosphatase</fullName>
        <ecNumber evidence="8">3.1.3.25</ecNumber>
    </recommendedName>
</protein>
<dbReference type="PROSITE" id="PS00629">
    <property type="entry name" value="IMP_1"/>
    <property type="match status" value="1"/>
</dbReference>
<reference evidence="9 10" key="1">
    <citation type="journal article" date="2019" name="Emerg. Microbes Infect.">
        <title>Comprehensive subspecies identification of 175 nontuberculous mycobacteria species based on 7547 genomic profiles.</title>
        <authorList>
            <person name="Matsumoto Y."/>
            <person name="Kinjo T."/>
            <person name="Motooka D."/>
            <person name="Nabeya D."/>
            <person name="Jung N."/>
            <person name="Uechi K."/>
            <person name="Horii T."/>
            <person name="Iida T."/>
            <person name="Fujita J."/>
            <person name="Nakamura S."/>
        </authorList>
    </citation>
    <scope>NUCLEOTIDE SEQUENCE [LARGE SCALE GENOMIC DNA]</scope>
    <source>
        <strain evidence="9 10">JCM 30275</strain>
    </source>
</reference>
<evidence type="ECO:0000256" key="5">
    <source>
        <dbReference type="ARBA" id="ARBA00022801"/>
    </source>
</evidence>
<evidence type="ECO:0000256" key="4">
    <source>
        <dbReference type="ARBA" id="ARBA00022723"/>
    </source>
</evidence>
<dbReference type="Pfam" id="PF00459">
    <property type="entry name" value="Inositol_P"/>
    <property type="match status" value="1"/>
</dbReference>
<keyword evidence="10" id="KW-1185">Reference proteome</keyword>
<dbReference type="PROSITE" id="PS00630">
    <property type="entry name" value="IMP_2"/>
    <property type="match status" value="1"/>
</dbReference>
<dbReference type="InterPro" id="IPR000760">
    <property type="entry name" value="Inositol_monophosphatase-like"/>
</dbReference>
<dbReference type="Gene3D" id="3.40.190.80">
    <property type="match status" value="1"/>
</dbReference>
<proteinExistence type="inferred from homology"/>
<dbReference type="GO" id="GO:0006020">
    <property type="term" value="P:inositol metabolic process"/>
    <property type="evidence" value="ECO:0007669"/>
    <property type="project" value="TreeGrafter"/>
</dbReference>
<dbReference type="CDD" id="cd01639">
    <property type="entry name" value="IMPase"/>
    <property type="match status" value="1"/>
</dbReference>
<dbReference type="PANTHER" id="PTHR20854">
    <property type="entry name" value="INOSITOL MONOPHOSPHATASE"/>
    <property type="match status" value="1"/>
</dbReference>
<name>A0A6N4W4A5_9MYCO</name>
<dbReference type="Proteomes" id="UP000467249">
    <property type="component" value="Chromosome"/>
</dbReference>
<dbReference type="PRINTS" id="PR00377">
    <property type="entry name" value="IMPHPHTASES"/>
</dbReference>
<feature type="binding site" evidence="7">
    <location>
        <position position="104"/>
    </location>
    <ligand>
        <name>Mg(2+)</name>
        <dbReference type="ChEBI" id="CHEBI:18420"/>
        <label>1</label>
        <note>catalytic</note>
    </ligand>
</feature>
<dbReference type="AlphaFoldDB" id="A0A6N4W4A5"/>
<organism evidence="9 10">
    <name type="scientific">Mycolicibacterium anyangense</name>
    <dbReference type="NCBI Taxonomy" id="1431246"/>
    <lineage>
        <taxon>Bacteria</taxon>
        <taxon>Bacillati</taxon>
        <taxon>Actinomycetota</taxon>
        <taxon>Actinomycetes</taxon>
        <taxon>Mycobacteriales</taxon>
        <taxon>Mycobacteriaceae</taxon>
        <taxon>Mycolicibacterium</taxon>
    </lineage>
</organism>
<evidence type="ECO:0000313" key="9">
    <source>
        <dbReference type="EMBL" id="BBZ75388.1"/>
    </source>
</evidence>
<dbReference type="GO" id="GO:0007165">
    <property type="term" value="P:signal transduction"/>
    <property type="evidence" value="ECO:0007669"/>
    <property type="project" value="TreeGrafter"/>
</dbReference>
<dbReference type="InterPro" id="IPR020550">
    <property type="entry name" value="Inositol_monophosphatase_CS"/>
</dbReference>
<feature type="binding site" evidence="7">
    <location>
        <position position="106"/>
    </location>
    <ligand>
        <name>Mg(2+)</name>
        <dbReference type="ChEBI" id="CHEBI:18420"/>
        <label>1</label>
        <note>catalytic</note>
    </ligand>
</feature>
<accession>A0A6N4W4A5</accession>
<comment type="catalytic activity">
    <reaction evidence="1 8">
        <text>a myo-inositol phosphate + H2O = myo-inositol + phosphate</text>
        <dbReference type="Rhea" id="RHEA:24056"/>
        <dbReference type="ChEBI" id="CHEBI:15377"/>
        <dbReference type="ChEBI" id="CHEBI:17268"/>
        <dbReference type="ChEBI" id="CHEBI:43474"/>
        <dbReference type="ChEBI" id="CHEBI:84139"/>
        <dbReference type="EC" id="3.1.3.25"/>
    </reaction>
</comment>
<dbReference type="EMBL" id="AP022620">
    <property type="protein sequence ID" value="BBZ75388.1"/>
    <property type="molecule type" value="Genomic_DNA"/>
</dbReference>
<dbReference type="GO" id="GO:0046872">
    <property type="term" value="F:metal ion binding"/>
    <property type="evidence" value="ECO:0007669"/>
    <property type="project" value="UniProtKB-KW"/>
</dbReference>